<dbReference type="GO" id="GO:0005525">
    <property type="term" value="F:GTP binding"/>
    <property type="evidence" value="ECO:0007669"/>
    <property type="project" value="UniProtKB-KW"/>
</dbReference>
<evidence type="ECO:0000313" key="15">
    <source>
        <dbReference type="Proteomes" id="UP000009026"/>
    </source>
</evidence>
<dbReference type="STRING" id="1297742.A176_002688"/>
<dbReference type="GO" id="GO:0005829">
    <property type="term" value="C:cytosol"/>
    <property type="evidence" value="ECO:0007669"/>
    <property type="project" value="TreeGrafter"/>
</dbReference>
<evidence type="ECO:0000256" key="1">
    <source>
        <dbReference type="ARBA" id="ARBA00004853"/>
    </source>
</evidence>
<dbReference type="KEGG" id="mym:A176_002688"/>
<comment type="cofactor">
    <cofactor evidence="11">
        <name>Zn(2+)</name>
        <dbReference type="ChEBI" id="CHEBI:29105"/>
    </cofactor>
    <text evidence="11">Binds 1 zinc ion per subunit.</text>
</comment>
<keyword evidence="7 11" id="KW-0862">Zinc</keyword>
<accession>A0A0H4WQH5</accession>
<evidence type="ECO:0000256" key="7">
    <source>
        <dbReference type="ARBA" id="ARBA00022833"/>
    </source>
</evidence>
<feature type="binding site" evidence="11">
    <location>
        <position position="70"/>
    </location>
    <ligand>
        <name>Zn(2+)</name>
        <dbReference type="ChEBI" id="CHEBI:29105"/>
        <note>catalytic</note>
    </ligand>
</feature>
<feature type="binding site" evidence="11">
    <location>
        <position position="165"/>
    </location>
    <ligand>
        <name>GTP</name>
        <dbReference type="ChEBI" id="CHEBI:37565"/>
    </ligand>
</feature>
<feature type="region of interest" description="Disordered" evidence="12">
    <location>
        <begin position="1"/>
        <end position="25"/>
    </location>
</feature>
<feature type="binding site" evidence="11">
    <location>
        <position position="130"/>
    </location>
    <ligand>
        <name>GTP</name>
        <dbReference type="ChEBI" id="CHEBI:37565"/>
    </ligand>
</feature>
<evidence type="ECO:0000256" key="8">
    <source>
        <dbReference type="ARBA" id="ARBA00023134"/>
    </source>
</evidence>
<dbReference type="GO" id="GO:0003935">
    <property type="term" value="F:GTP cyclohydrolase II activity"/>
    <property type="evidence" value="ECO:0007669"/>
    <property type="project" value="UniProtKB-UniRule"/>
</dbReference>
<dbReference type="FunFam" id="3.40.50.10990:FF:000001">
    <property type="entry name" value="Riboflavin biosynthesis protein RibBA"/>
    <property type="match status" value="1"/>
</dbReference>
<comment type="function">
    <text evidence="9 11">Catalyzes the conversion of GTP to 2,5-diamino-6-ribosylamino-4(3H)-pyrimidinone 5'-phosphate (DARP), formate and pyrophosphate.</text>
</comment>
<gene>
    <name evidence="11" type="primary">ribA</name>
    <name evidence="14" type="ORF">A176_002688</name>
</gene>
<protein>
    <recommendedName>
        <fullName evidence="11">GTP cyclohydrolase-2</fullName>
        <ecNumber evidence="11">3.5.4.25</ecNumber>
    </recommendedName>
    <alternativeName>
        <fullName evidence="11">GTP cyclohydrolase II</fullName>
    </alternativeName>
</protein>
<reference evidence="14 15" key="1">
    <citation type="journal article" date="2016" name="PLoS ONE">
        <title>Complete Genome Sequence and Comparative Genomics of a Novel Myxobacterium Myxococcus hansupus.</title>
        <authorList>
            <person name="Sharma G."/>
            <person name="Narwani T."/>
            <person name="Subramanian S."/>
        </authorList>
    </citation>
    <scope>NUCLEOTIDE SEQUENCE [LARGE SCALE GENOMIC DNA]</scope>
    <source>
        <strain evidence="15">mixupus</strain>
    </source>
</reference>
<dbReference type="PANTHER" id="PTHR21327">
    <property type="entry name" value="GTP CYCLOHYDROLASE II-RELATED"/>
    <property type="match status" value="1"/>
</dbReference>
<dbReference type="Proteomes" id="UP000009026">
    <property type="component" value="Chromosome"/>
</dbReference>
<evidence type="ECO:0000256" key="10">
    <source>
        <dbReference type="ARBA" id="ARBA00049295"/>
    </source>
</evidence>
<dbReference type="OrthoDB" id="9793111at2"/>
<comment type="similarity">
    <text evidence="11">Belongs to the GTP cyclohydrolase II family.</text>
</comment>
<comment type="similarity">
    <text evidence="2">In the N-terminal section; belongs to the DHBP synthase family.</text>
</comment>
<evidence type="ECO:0000259" key="13">
    <source>
        <dbReference type="Pfam" id="PF00925"/>
    </source>
</evidence>
<feature type="binding site" evidence="11">
    <location>
        <position position="86"/>
    </location>
    <ligand>
        <name>GTP</name>
        <dbReference type="ChEBI" id="CHEBI:37565"/>
    </ligand>
</feature>
<feature type="binding site" evidence="11">
    <location>
        <begin position="108"/>
        <end position="110"/>
    </location>
    <ligand>
        <name>GTP</name>
        <dbReference type="ChEBI" id="CHEBI:37565"/>
    </ligand>
</feature>
<dbReference type="EMBL" id="CP012109">
    <property type="protein sequence ID" value="AKQ65776.1"/>
    <property type="molecule type" value="Genomic_DNA"/>
</dbReference>
<keyword evidence="6 11" id="KW-0378">Hydrolase</keyword>
<dbReference type="InterPro" id="IPR032677">
    <property type="entry name" value="GTP_cyclohydro_II"/>
</dbReference>
<evidence type="ECO:0000256" key="3">
    <source>
        <dbReference type="ARBA" id="ARBA00022619"/>
    </source>
</evidence>
<feature type="active site" description="Nucleophile" evidence="11">
    <location>
        <position position="144"/>
    </location>
</feature>
<dbReference type="eggNOG" id="COG0807">
    <property type="taxonomic scope" value="Bacteria"/>
</dbReference>
<dbReference type="HAMAP" id="MF_00179">
    <property type="entry name" value="RibA"/>
    <property type="match status" value="1"/>
</dbReference>
<sequence>MSDTRSPQVLPNRKPTQHLERFSEADIPTERGTLRTIVFRDKRNGREHVALVVGDVSGSEGVPVRIHSECLTSEVFGSLKCDCREQLDRSLDFITQAGEGVVLYLRQEGRGIGLGNKIKAYALQAKGLDTYEANRQLGFADDLRTYDIAAEMLRSLDVRSVDLMTNNPLKIAGMVEEGIPVRRRIPSRTEHNPHNVDYLRTKRERTGHLIELFAEDDDTEAKAG</sequence>
<dbReference type="Pfam" id="PF00925">
    <property type="entry name" value="GTP_cyclohydro2"/>
    <property type="match status" value="1"/>
</dbReference>
<evidence type="ECO:0000256" key="4">
    <source>
        <dbReference type="ARBA" id="ARBA00022723"/>
    </source>
</evidence>
<dbReference type="UniPathway" id="UPA00275">
    <property type="reaction ID" value="UER00400"/>
</dbReference>
<dbReference type="GO" id="GO:0008270">
    <property type="term" value="F:zinc ion binding"/>
    <property type="evidence" value="ECO:0007669"/>
    <property type="project" value="UniProtKB-UniRule"/>
</dbReference>
<evidence type="ECO:0000256" key="11">
    <source>
        <dbReference type="HAMAP-Rule" id="MF_00179"/>
    </source>
</evidence>
<feature type="domain" description="GTP cyclohydrolase II" evidence="13">
    <location>
        <begin position="21"/>
        <end position="186"/>
    </location>
</feature>
<dbReference type="CDD" id="cd00641">
    <property type="entry name" value="GTP_cyclohydro2"/>
    <property type="match status" value="1"/>
</dbReference>
<evidence type="ECO:0000256" key="12">
    <source>
        <dbReference type="SAM" id="MobiDB-lite"/>
    </source>
</evidence>
<feature type="binding site" evidence="11">
    <location>
        <position position="81"/>
    </location>
    <ligand>
        <name>Zn(2+)</name>
        <dbReference type="ChEBI" id="CHEBI:29105"/>
        <note>catalytic</note>
    </ligand>
</feature>
<dbReference type="NCBIfam" id="TIGR00505">
    <property type="entry name" value="ribA"/>
    <property type="match status" value="1"/>
</dbReference>
<evidence type="ECO:0000256" key="5">
    <source>
        <dbReference type="ARBA" id="ARBA00022741"/>
    </source>
</evidence>
<organism evidence="14 15">
    <name type="scientific">Pseudomyxococcus hansupus</name>
    <dbReference type="NCBI Taxonomy" id="1297742"/>
    <lineage>
        <taxon>Bacteria</taxon>
        <taxon>Pseudomonadati</taxon>
        <taxon>Myxococcota</taxon>
        <taxon>Myxococcia</taxon>
        <taxon>Myxococcales</taxon>
        <taxon>Cystobacterineae</taxon>
        <taxon>Myxococcaceae</taxon>
        <taxon>Pseudomyxococcus</taxon>
    </lineage>
</organism>
<feature type="binding site" evidence="11">
    <location>
        <begin position="65"/>
        <end position="69"/>
    </location>
    <ligand>
        <name>GTP</name>
        <dbReference type="ChEBI" id="CHEBI:37565"/>
    </ligand>
</feature>
<dbReference type="EC" id="3.5.4.25" evidence="11"/>
<evidence type="ECO:0000256" key="2">
    <source>
        <dbReference type="ARBA" id="ARBA00005520"/>
    </source>
</evidence>
<dbReference type="RefSeq" id="WP_044889112.1">
    <property type="nucleotide sequence ID" value="NZ_CP012109.1"/>
</dbReference>
<keyword evidence="8 11" id="KW-0342">GTP-binding</keyword>
<dbReference type="Gene3D" id="3.40.50.10990">
    <property type="entry name" value="GTP cyclohydrolase II"/>
    <property type="match status" value="1"/>
</dbReference>
<dbReference type="PATRIC" id="fig|1297742.4.peg.2712"/>
<evidence type="ECO:0000256" key="6">
    <source>
        <dbReference type="ARBA" id="ARBA00022801"/>
    </source>
</evidence>
<dbReference type="AlphaFoldDB" id="A0A0H4WQH5"/>
<keyword evidence="4 11" id="KW-0479">Metal-binding</keyword>
<dbReference type="GO" id="GO:0009231">
    <property type="term" value="P:riboflavin biosynthetic process"/>
    <property type="evidence" value="ECO:0007669"/>
    <property type="project" value="UniProtKB-UniRule"/>
</dbReference>
<feature type="binding site" evidence="11">
    <location>
        <position position="83"/>
    </location>
    <ligand>
        <name>Zn(2+)</name>
        <dbReference type="ChEBI" id="CHEBI:29105"/>
        <note>catalytic</note>
    </ligand>
</feature>
<dbReference type="GO" id="GO:0008686">
    <property type="term" value="F:3,4-dihydroxy-2-butanone-4-phosphate synthase activity"/>
    <property type="evidence" value="ECO:0007669"/>
    <property type="project" value="TreeGrafter"/>
</dbReference>
<name>A0A0H4WQH5_9BACT</name>
<feature type="binding site" evidence="11">
    <location>
        <position position="170"/>
    </location>
    <ligand>
        <name>GTP</name>
        <dbReference type="ChEBI" id="CHEBI:37565"/>
    </ligand>
</feature>
<comment type="catalytic activity">
    <reaction evidence="10 11">
        <text>GTP + 4 H2O = 2,5-diamino-6-hydroxy-4-(5-phosphoribosylamino)-pyrimidine + formate + 2 phosphate + 3 H(+)</text>
        <dbReference type="Rhea" id="RHEA:23704"/>
        <dbReference type="ChEBI" id="CHEBI:15377"/>
        <dbReference type="ChEBI" id="CHEBI:15378"/>
        <dbReference type="ChEBI" id="CHEBI:15740"/>
        <dbReference type="ChEBI" id="CHEBI:37565"/>
        <dbReference type="ChEBI" id="CHEBI:43474"/>
        <dbReference type="ChEBI" id="CHEBI:58614"/>
        <dbReference type="EC" id="3.5.4.25"/>
    </reaction>
</comment>
<dbReference type="InterPro" id="IPR036144">
    <property type="entry name" value="RibA-like_sf"/>
</dbReference>
<dbReference type="SUPFAM" id="SSF142695">
    <property type="entry name" value="RibA-like"/>
    <property type="match status" value="1"/>
</dbReference>
<keyword evidence="3 11" id="KW-0686">Riboflavin biosynthesis</keyword>
<evidence type="ECO:0000313" key="14">
    <source>
        <dbReference type="EMBL" id="AKQ65776.1"/>
    </source>
</evidence>
<keyword evidence="15" id="KW-1185">Reference proteome</keyword>
<dbReference type="PANTHER" id="PTHR21327:SF18">
    <property type="entry name" value="3,4-DIHYDROXY-2-BUTANONE 4-PHOSPHATE SYNTHASE"/>
    <property type="match status" value="1"/>
</dbReference>
<proteinExistence type="inferred from homology"/>
<comment type="pathway">
    <text evidence="1 11">Cofactor biosynthesis; riboflavin biosynthesis; 5-amino-6-(D-ribitylamino)uracil from GTP: step 1/4.</text>
</comment>
<feature type="active site" description="Proton acceptor" evidence="11">
    <location>
        <position position="142"/>
    </location>
</feature>
<evidence type="ECO:0000256" key="9">
    <source>
        <dbReference type="ARBA" id="ARBA00043932"/>
    </source>
</evidence>
<keyword evidence="5 11" id="KW-0547">Nucleotide-binding</keyword>
<dbReference type="NCBIfam" id="NF001591">
    <property type="entry name" value="PRK00393.1"/>
    <property type="match status" value="1"/>
</dbReference>
<dbReference type="InterPro" id="IPR000926">
    <property type="entry name" value="RibA"/>
</dbReference>